<gene>
    <name evidence="1" type="ORF">FOB72_06580</name>
</gene>
<dbReference type="Proteomes" id="UP000322822">
    <property type="component" value="Chromosome 1"/>
</dbReference>
<dbReference type="RefSeq" id="WP_150371794.1">
    <property type="nucleotide sequence ID" value="NZ_CP044065.1"/>
</dbReference>
<evidence type="ECO:0000313" key="1">
    <source>
        <dbReference type="EMBL" id="QET01744.1"/>
    </source>
</evidence>
<dbReference type="AlphaFoldDB" id="A0A5P2H1V7"/>
<dbReference type="GO" id="GO:0003743">
    <property type="term" value="F:translation initiation factor activity"/>
    <property type="evidence" value="ECO:0007669"/>
    <property type="project" value="UniProtKB-KW"/>
</dbReference>
<reference evidence="1 2" key="1">
    <citation type="submission" date="2019-09" db="EMBL/GenBank/DDBJ databases">
        <title>FDA dAtabase for Regulatory Grade micrObial Sequences (FDA-ARGOS): Supporting development and validation of Infectious Disease Dx tests.</title>
        <authorList>
            <person name="Sciortino C."/>
            <person name="Tallon L."/>
            <person name="Sadzewicz L."/>
            <person name="Vavikolanu K."/>
            <person name="Mehta A."/>
            <person name="Aluvathingal J."/>
            <person name="Nadendla S."/>
            <person name="Nandy P."/>
            <person name="Geyer C."/>
            <person name="Yan Y."/>
            <person name="Sichtig H."/>
        </authorList>
    </citation>
    <scope>NUCLEOTIDE SEQUENCE [LARGE SCALE GENOMIC DNA]</scope>
    <source>
        <strain evidence="1 2">FDAARGOS_664</strain>
    </source>
</reference>
<keyword evidence="1" id="KW-0396">Initiation factor</keyword>
<evidence type="ECO:0000313" key="2">
    <source>
        <dbReference type="Proteomes" id="UP000322822"/>
    </source>
</evidence>
<keyword evidence="1" id="KW-0648">Protein biosynthesis</keyword>
<name>A0A5P2H1V7_9BURK</name>
<accession>A0A5P2H1V7</accession>
<protein>
    <submittedName>
        <fullName evidence="1">Translation initiation factor 1</fullName>
    </submittedName>
</protein>
<dbReference type="EMBL" id="CP044065">
    <property type="protein sequence ID" value="QET01744.1"/>
    <property type="molecule type" value="Genomic_DNA"/>
</dbReference>
<sequence length="84" mass="9479">MLKIEEWEELHLTADGWISGTHRVEPWSEVTAPAPENRVLTARRRVTATYGGASEVVEVRSPHTTDLDHIAALLQRYGDPAFRI</sequence>
<dbReference type="OrthoDB" id="8926444at2"/>
<proteinExistence type="predicted"/>
<organism evidence="1 2">
    <name type="scientific">Cupriavidus pauculus</name>
    <dbReference type="NCBI Taxonomy" id="82633"/>
    <lineage>
        <taxon>Bacteria</taxon>
        <taxon>Pseudomonadati</taxon>
        <taxon>Pseudomonadota</taxon>
        <taxon>Betaproteobacteria</taxon>
        <taxon>Burkholderiales</taxon>
        <taxon>Burkholderiaceae</taxon>
        <taxon>Cupriavidus</taxon>
    </lineage>
</organism>